<dbReference type="RefSeq" id="WP_199387157.1">
    <property type="nucleotide sequence ID" value="NZ_JAEMHM010000039.1"/>
</dbReference>
<keyword evidence="1" id="KW-1133">Transmembrane helix</keyword>
<comment type="caution">
    <text evidence="2">The sequence shown here is derived from an EMBL/GenBank/DDBJ whole genome shotgun (WGS) entry which is preliminary data.</text>
</comment>
<accession>A0A8J7S9B6</accession>
<evidence type="ECO:0000313" key="2">
    <source>
        <dbReference type="EMBL" id="MBJ6728017.1"/>
    </source>
</evidence>
<name>A0A8J7S9B6_9BACT</name>
<protein>
    <submittedName>
        <fullName evidence="2">Uncharacterized protein</fullName>
    </submittedName>
</protein>
<sequence>MRLFNKSWKYIKKNPGKVVLGILGVVGGVGLGGVGIAVLGTAFGVPTAGTATITGALGVAVGHKVDRKISC</sequence>
<dbReference type="AlphaFoldDB" id="A0A8J7S9B6"/>
<evidence type="ECO:0000256" key="1">
    <source>
        <dbReference type="SAM" id="Phobius"/>
    </source>
</evidence>
<feature type="transmembrane region" description="Helical" evidence="1">
    <location>
        <begin position="20"/>
        <end position="43"/>
    </location>
</feature>
<keyword evidence="3" id="KW-1185">Reference proteome</keyword>
<evidence type="ECO:0000313" key="3">
    <source>
        <dbReference type="Proteomes" id="UP000636888"/>
    </source>
</evidence>
<organism evidence="2 3">
    <name type="scientific">Geomesophilobacter sediminis</name>
    <dbReference type="NCBI Taxonomy" id="2798584"/>
    <lineage>
        <taxon>Bacteria</taxon>
        <taxon>Pseudomonadati</taxon>
        <taxon>Thermodesulfobacteriota</taxon>
        <taxon>Desulfuromonadia</taxon>
        <taxon>Geobacterales</taxon>
        <taxon>Geobacteraceae</taxon>
        <taxon>Geomesophilobacter</taxon>
    </lineage>
</organism>
<reference evidence="2" key="1">
    <citation type="submission" date="2020-12" db="EMBL/GenBank/DDBJ databases">
        <title>Geomonas sp. Red875, isolated from river sediment.</title>
        <authorList>
            <person name="Xu Z."/>
            <person name="Zhang Z."/>
            <person name="Masuda Y."/>
            <person name="Itoh H."/>
            <person name="Senoo K."/>
        </authorList>
    </citation>
    <scope>NUCLEOTIDE SEQUENCE</scope>
    <source>
        <strain evidence="2">Red875</strain>
    </source>
</reference>
<keyword evidence="1" id="KW-0472">Membrane</keyword>
<proteinExistence type="predicted"/>
<keyword evidence="1" id="KW-0812">Transmembrane</keyword>
<dbReference type="Proteomes" id="UP000636888">
    <property type="component" value="Unassembled WGS sequence"/>
</dbReference>
<gene>
    <name evidence="2" type="ORF">JFN93_25190</name>
</gene>
<dbReference type="EMBL" id="JAEMHM010000039">
    <property type="protein sequence ID" value="MBJ6728017.1"/>
    <property type="molecule type" value="Genomic_DNA"/>
</dbReference>